<gene>
    <name evidence="2" type="ORF">E2C01_026098</name>
</gene>
<comment type="caution">
    <text evidence="2">The sequence shown here is derived from an EMBL/GenBank/DDBJ whole genome shotgun (WGS) entry which is preliminary data.</text>
</comment>
<evidence type="ECO:0000313" key="3">
    <source>
        <dbReference type="Proteomes" id="UP000324222"/>
    </source>
</evidence>
<dbReference type="Proteomes" id="UP000324222">
    <property type="component" value="Unassembled WGS sequence"/>
</dbReference>
<reference evidence="2 3" key="1">
    <citation type="submission" date="2019-05" db="EMBL/GenBank/DDBJ databases">
        <title>Another draft genome of Portunus trituberculatus and its Hox gene families provides insights of decapod evolution.</title>
        <authorList>
            <person name="Jeong J.-H."/>
            <person name="Song I."/>
            <person name="Kim S."/>
            <person name="Choi T."/>
            <person name="Kim D."/>
            <person name="Ryu S."/>
            <person name="Kim W."/>
        </authorList>
    </citation>
    <scope>NUCLEOTIDE SEQUENCE [LARGE SCALE GENOMIC DNA]</scope>
    <source>
        <tissue evidence="2">Muscle</tissue>
    </source>
</reference>
<accession>A0A5B7EEV1</accession>
<feature type="region of interest" description="Disordered" evidence="1">
    <location>
        <begin position="1"/>
        <end position="85"/>
    </location>
</feature>
<evidence type="ECO:0000313" key="2">
    <source>
        <dbReference type="EMBL" id="MPC32771.1"/>
    </source>
</evidence>
<dbReference type="EMBL" id="VSRR010002690">
    <property type="protein sequence ID" value="MPC32771.1"/>
    <property type="molecule type" value="Genomic_DNA"/>
</dbReference>
<name>A0A5B7EEV1_PORTR</name>
<organism evidence="2 3">
    <name type="scientific">Portunus trituberculatus</name>
    <name type="common">Swimming crab</name>
    <name type="synonym">Neptunus trituberculatus</name>
    <dbReference type="NCBI Taxonomy" id="210409"/>
    <lineage>
        <taxon>Eukaryota</taxon>
        <taxon>Metazoa</taxon>
        <taxon>Ecdysozoa</taxon>
        <taxon>Arthropoda</taxon>
        <taxon>Crustacea</taxon>
        <taxon>Multicrustacea</taxon>
        <taxon>Malacostraca</taxon>
        <taxon>Eumalacostraca</taxon>
        <taxon>Eucarida</taxon>
        <taxon>Decapoda</taxon>
        <taxon>Pleocyemata</taxon>
        <taxon>Brachyura</taxon>
        <taxon>Eubrachyura</taxon>
        <taxon>Portunoidea</taxon>
        <taxon>Portunidae</taxon>
        <taxon>Portuninae</taxon>
        <taxon>Portunus</taxon>
    </lineage>
</organism>
<sequence>MHLPPSPPLGAPLPSEVNSRKVSHSGKSKMFAPWSGGKVGGPAPSRATRCRSRSSQDTFNEPPPGTDVKGSPRNRHLCSPSLYSL</sequence>
<proteinExistence type="predicted"/>
<dbReference type="AlphaFoldDB" id="A0A5B7EEV1"/>
<evidence type="ECO:0000256" key="1">
    <source>
        <dbReference type="SAM" id="MobiDB-lite"/>
    </source>
</evidence>
<protein>
    <submittedName>
        <fullName evidence="2">Uncharacterized protein</fullName>
    </submittedName>
</protein>
<keyword evidence="3" id="KW-1185">Reference proteome</keyword>
<feature type="compositionally biased region" description="Pro residues" evidence="1">
    <location>
        <begin position="1"/>
        <end position="11"/>
    </location>
</feature>